<evidence type="ECO:0000256" key="4">
    <source>
        <dbReference type="SAM" id="MobiDB-lite"/>
    </source>
</evidence>
<dbReference type="Gene3D" id="3.40.50.1820">
    <property type="entry name" value="alpha/beta hydrolase"/>
    <property type="match status" value="1"/>
</dbReference>
<keyword evidence="1" id="KW-0378">Hydrolase</keyword>
<dbReference type="PANTHER" id="PTHR48081">
    <property type="entry name" value="AB HYDROLASE SUPERFAMILY PROTEIN C4A8.06C"/>
    <property type="match status" value="1"/>
</dbReference>
<evidence type="ECO:0000256" key="2">
    <source>
        <dbReference type="ARBA" id="ARBA00047591"/>
    </source>
</evidence>
<sequence length="573" mass="64629">MEERQEHDPSAYYSDEEEEDSDCDWNEPGPSQYTNRNHKLRREDRRIHAFQHASVEALLEAEAHMIGGMGTMLRDPVQQKRRRMGMLNKRSKRRKCAYDEDNDLLSDDMDQEEQLSLSAATLAPSLLLPVLNAHDLLKSRLLKQVFTNSHITSLSRTALDLRESEHNMKHALGRCFGVMERIFDSDPRETDTDAVGTVNKRPNIDPSFSTSGGATQLAVRDNEPAEEADKRDEKSQDNQGTSEQHDIKYEQNEGDLDSFKATHTATAPRNSPNVSDPLAPLDDAPPLAQINNLFLTKGGLTIPIPENNPETCSPQTITISEEEQRDIVYASLGCLNDLYMDSLDARGTKGNGDRIDKDPNRLAGMAVEKAHPAKFSHLHYIFKAFIFHAFFLPTTLLYVRKGRRDRDWFDPPPLDALKAVTFAAGDVFMGQTFKAKIDLFSVDYNLAPQAPFPVQVVQALAGYLHLINNYGYHPSQIFFGGDSFGAWMALQLEHYLRTDGKQIRFDILVLSYGQWGLDAMQVGPKHKDRVEALYDEDTQFVTEIQKAGGKIELYVDEGGVHDYGTIDAFYQLN</sequence>
<dbReference type="SUPFAM" id="SSF53474">
    <property type="entry name" value="alpha/beta-Hydrolases"/>
    <property type="match status" value="1"/>
</dbReference>
<evidence type="ECO:0000259" key="5">
    <source>
        <dbReference type="Pfam" id="PF07859"/>
    </source>
</evidence>
<gene>
    <name evidence="7" type="ORF">MBRA1_001148</name>
</gene>
<dbReference type="PANTHER" id="PTHR48081:SF26">
    <property type="entry name" value="ALPHA_BETA HYDROLASE FOLD-3 DOMAIN-CONTAINING PROTEIN"/>
    <property type="match status" value="1"/>
</dbReference>
<evidence type="ECO:0008006" key="9">
    <source>
        <dbReference type="Google" id="ProtNLM"/>
    </source>
</evidence>
<feature type="domain" description="Transcriptional regulatory protein RXT2 N-terminal" evidence="6">
    <location>
        <begin position="34"/>
        <end position="169"/>
    </location>
</feature>
<evidence type="ECO:0000256" key="1">
    <source>
        <dbReference type="ARBA" id="ARBA00022801"/>
    </source>
</evidence>
<evidence type="ECO:0000313" key="8">
    <source>
        <dbReference type="Proteomes" id="UP001216638"/>
    </source>
</evidence>
<feature type="compositionally biased region" description="Acidic residues" evidence="4">
    <location>
        <begin position="14"/>
        <end position="25"/>
    </location>
</feature>
<organism evidence="7 8">
    <name type="scientific">Malassezia brasiliensis</name>
    <dbReference type="NCBI Taxonomy" id="1821822"/>
    <lineage>
        <taxon>Eukaryota</taxon>
        <taxon>Fungi</taxon>
        <taxon>Dikarya</taxon>
        <taxon>Basidiomycota</taxon>
        <taxon>Ustilaginomycotina</taxon>
        <taxon>Malasseziomycetes</taxon>
        <taxon>Malasseziales</taxon>
        <taxon>Malasseziaceae</taxon>
        <taxon>Malassezia</taxon>
    </lineage>
</organism>
<dbReference type="InterPro" id="IPR050300">
    <property type="entry name" value="GDXG_lipolytic_enzyme"/>
</dbReference>
<dbReference type="InterPro" id="IPR029058">
    <property type="entry name" value="AB_hydrolase_fold"/>
</dbReference>
<dbReference type="InterPro" id="IPR013094">
    <property type="entry name" value="AB_hydrolase_3"/>
</dbReference>
<feature type="region of interest" description="Disordered" evidence="4">
    <location>
        <begin position="186"/>
        <end position="249"/>
    </location>
</feature>
<evidence type="ECO:0000313" key="7">
    <source>
        <dbReference type="EMBL" id="WFC94518.1"/>
    </source>
</evidence>
<dbReference type="Pfam" id="PF07859">
    <property type="entry name" value="Abhydrolase_3"/>
    <property type="match status" value="1"/>
</dbReference>
<feature type="region of interest" description="Disordered" evidence="4">
    <location>
        <begin position="1"/>
        <end position="39"/>
    </location>
</feature>
<dbReference type="Proteomes" id="UP001216638">
    <property type="component" value="Chromosome 1"/>
</dbReference>
<dbReference type="AlphaFoldDB" id="A0AAF0IS26"/>
<feature type="compositionally biased region" description="Basic and acidic residues" evidence="4">
    <location>
        <begin position="220"/>
        <end position="236"/>
    </location>
</feature>
<evidence type="ECO:0000256" key="3">
    <source>
        <dbReference type="ARBA" id="ARBA00048461"/>
    </source>
</evidence>
<reference evidence="7" key="1">
    <citation type="submission" date="2023-03" db="EMBL/GenBank/DDBJ databases">
        <title>Mating type loci evolution in Malassezia.</title>
        <authorList>
            <person name="Coelho M.A."/>
        </authorList>
    </citation>
    <scope>NUCLEOTIDE SEQUENCE</scope>
    <source>
        <strain evidence="7">CBS 14135</strain>
    </source>
</reference>
<dbReference type="Pfam" id="PF08595">
    <property type="entry name" value="RXT2_N"/>
    <property type="match status" value="1"/>
</dbReference>
<dbReference type="InterPro" id="IPR013904">
    <property type="entry name" value="RXT2_N"/>
</dbReference>
<keyword evidence="8" id="KW-1185">Reference proteome</keyword>
<dbReference type="EMBL" id="CP119951">
    <property type="protein sequence ID" value="WFC94518.1"/>
    <property type="molecule type" value="Genomic_DNA"/>
</dbReference>
<evidence type="ECO:0000259" key="6">
    <source>
        <dbReference type="Pfam" id="PF08595"/>
    </source>
</evidence>
<name>A0AAF0IS26_9BASI</name>
<proteinExistence type="predicted"/>
<feature type="domain" description="Alpha/beta hydrolase fold-3" evidence="5">
    <location>
        <begin position="434"/>
        <end position="517"/>
    </location>
</feature>
<comment type="catalytic activity">
    <reaction evidence="2">
        <text>a diacylglycerol + H2O = a monoacylglycerol + a fatty acid + H(+)</text>
        <dbReference type="Rhea" id="RHEA:32731"/>
        <dbReference type="ChEBI" id="CHEBI:15377"/>
        <dbReference type="ChEBI" id="CHEBI:15378"/>
        <dbReference type="ChEBI" id="CHEBI:17408"/>
        <dbReference type="ChEBI" id="CHEBI:18035"/>
        <dbReference type="ChEBI" id="CHEBI:28868"/>
    </reaction>
</comment>
<dbReference type="GO" id="GO:0016787">
    <property type="term" value="F:hydrolase activity"/>
    <property type="evidence" value="ECO:0007669"/>
    <property type="project" value="UniProtKB-KW"/>
</dbReference>
<protein>
    <recommendedName>
        <fullName evidence="9">Alpha/beta hydrolase fold-3 domain-containing protein</fullName>
    </recommendedName>
</protein>
<accession>A0AAF0IS26</accession>
<comment type="catalytic activity">
    <reaction evidence="3">
        <text>a monoacylglycerol + H2O = glycerol + a fatty acid + H(+)</text>
        <dbReference type="Rhea" id="RHEA:15245"/>
        <dbReference type="ChEBI" id="CHEBI:15377"/>
        <dbReference type="ChEBI" id="CHEBI:15378"/>
        <dbReference type="ChEBI" id="CHEBI:17408"/>
        <dbReference type="ChEBI" id="CHEBI:17754"/>
        <dbReference type="ChEBI" id="CHEBI:28868"/>
    </reaction>
</comment>